<evidence type="ECO:0000313" key="8">
    <source>
        <dbReference type="Proteomes" id="UP000198341"/>
    </source>
</evidence>
<dbReference type="OrthoDB" id="184876at2759"/>
<keyword evidence="2 6" id="KW-0143">Chaperone</keyword>
<evidence type="ECO:0000313" key="7">
    <source>
        <dbReference type="EMBL" id="CCO18846.1"/>
    </source>
</evidence>
<dbReference type="RefSeq" id="XP_007509731.1">
    <property type="nucleotide sequence ID" value="XM_007509669.1"/>
</dbReference>
<dbReference type="GO" id="GO:0046872">
    <property type="term" value="F:metal ion binding"/>
    <property type="evidence" value="ECO:0007669"/>
    <property type="project" value="TreeGrafter"/>
</dbReference>
<dbReference type="InterPro" id="IPR020818">
    <property type="entry name" value="Chaperonin_GroES"/>
</dbReference>
<dbReference type="Gene3D" id="2.30.33.40">
    <property type="entry name" value="GroES chaperonin"/>
    <property type="match status" value="2"/>
</dbReference>
<dbReference type="Proteomes" id="UP000198341">
    <property type="component" value="Chromosome 12"/>
</dbReference>
<dbReference type="PANTHER" id="PTHR10772:SF63">
    <property type="entry name" value="20 KDA CHAPERONIN, CHLOROPLASTIC"/>
    <property type="match status" value="1"/>
</dbReference>
<proteinExistence type="inferred from homology"/>
<dbReference type="PRINTS" id="PR00297">
    <property type="entry name" value="CHAPERONIN10"/>
</dbReference>
<evidence type="ECO:0000256" key="4">
    <source>
        <dbReference type="ARBA" id="ARBA00073031"/>
    </source>
</evidence>
<accession>K8ELC5</accession>
<gene>
    <name evidence="7" type="ordered locus">Bathy12g03310</name>
</gene>
<reference evidence="7 8" key="1">
    <citation type="submission" date="2011-10" db="EMBL/GenBank/DDBJ databases">
        <authorList>
            <person name="Genoscope - CEA"/>
        </authorList>
    </citation>
    <scope>NUCLEOTIDE SEQUENCE [LARGE SCALE GENOMIC DNA]</scope>
    <source>
        <strain evidence="7 8">RCC 1105</strain>
    </source>
</reference>
<protein>
    <recommendedName>
        <fullName evidence="4">20 kDa chaperonin, chloroplastic</fullName>
    </recommendedName>
    <alternativeName>
        <fullName evidence="3">Chaperonin 10</fullName>
    </alternativeName>
    <alternativeName>
        <fullName evidence="5">Protein Cpn21</fullName>
    </alternativeName>
</protein>
<dbReference type="GO" id="GO:0005739">
    <property type="term" value="C:mitochondrion"/>
    <property type="evidence" value="ECO:0007669"/>
    <property type="project" value="TreeGrafter"/>
</dbReference>
<dbReference type="SMART" id="SM00883">
    <property type="entry name" value="Cpn10"/>
    <property type="match status" value="2"/>
</dbReference>
<evidence type="ECO:0000256" key="1">
    <source>
        <dbReference type="ARBA" id="ARBA00006975"/>
    </source>
</evidence>
<dbReference type="GO" id="GO:0005524">
    <property type="term" value="F:ATP binding"/>
    <property type="evidence" value="ECO:0007669"/>
    <property type="project" value="InterPro"/>
</dbReference>
<dbReference type="SUPFAM" id="SSF50129">
    <property type="entry name" value="GroES-like"/>
    <property type="match status" value="2"/>
</dbReference>
<dbReference type="HAMAP" id="MF_00580">
    <property type="entry name" value="CH10"/>
    <property type="match status" value="1"/>
</dbReference>
<comment type="similarity">
    <text evidence="1 6">Belongs to the GroES chaperonin family.</text>
</comment>
<dbReference type="eggNOG" id="KOG1641">
    <property type="taxonomic scope" value="Eukaryota"/>
</dbReference>
<keyword evidence="8" id="KW-1185">Reference proteome</keyword>
<dbReference type="STRING" id="41875.K8ELC5"/>
<dbReference type="GeneID" id="19012558"/>
<evidence type="ECO:0000256" key="3">
    <source>
        <dbReference type="ARBA" id="ARBA00031971"/>
    </source>
</evidence>
<dbReference type="Pfam" id="PF00166">
    <property type="entry name" value="Cpn10"/>
    <property type="match status" value="2"/>
</dbReference>
<dbReference type="AlphaFoldDB" id="K8ELC5"/>
<dbReference type="GO" id="GO:0044183">
    <property type="term" value="F:protein folding chaperone"/>
    <property type="evidence" value="ECO:0007669"/>
    <property type="project" value="InterPro"/>
</dbReference>
<evidence type="ECO:0000256" key="2">
    <source>
        <dbReference type="ARBA" id="ARBA00023186"/>
    </source>
</evidence>
<dbReference type="GO" id="GO:0051087">
    <property type="term" value="F:protein-folding chaperone binding"/>
    <property type="evidence" value="ECO:0007669"/>
    <property type="project" value="TreeGrafter"/>
</dbReference>
<dbReference type="EMBL" id="FO082267">
    <property type="protein sequence ID" value="CCO18846.1"/>
    <property type="molecule type" value="Genomic_DNA"/>
</dbReference>
<dbReference type="KEGG" id="bpg:Bathy12g03310"/>
<dbReference type="InterPro" id="IPR037124">
    <property type="entry name" value="Chaperonin_GroES_sf"/>
</dbReference>
<sequence>MAFSSSSSLLSKSNVVKKRSPLRGKTCIAMAGKPFEVPKKYTKVQPMGGRVLIKIAETERETKGGVLLTEGSQQKPTSGDVEAIGDDVHGVKPGQTVLYNKFGIGADDMILNNEEFTMLRELDLIGTFPRSNASVDDIPNLEPLGDRLILTLKDAEMQTKGGILLTSGSQEKPVQGTVSKVGPGAWDEEKKALKPMNVKVGQEVVYFKYAGDQMQDGEGKKYVVLHESDVLAVLD</sequence>
<organism evidence="7 8">
    <name type="scientific">Bathycoccus prasinos</name>
    <dbReference type="NCBI Taxonomy" id="41875"/>
    <lineage>
        <taxon>Eukaryota</taxon>
        <taxon>Viridiplantae</taxon>
        <taxon>Chlorophyta</taxon>
        <taxon>Mamiellophyceae</taxon>
        <taxon>Mamiellales</taxon>
        <taxon>Bathycoccaceae</taxon>
        <taxon>Bathycoccus</taxon>
    </lineage>
</organism>
<dbReference type="PANTHER" id="PTHR10772">
    <property type="entry name" value="10 KDA HEAT SHOCK PROTEIN"/>
    <property type="match status" value="1"/>
</dbReference>
<evidence type="ECO:0000256" key="5">
    <source>
        <dbReference type="ARBA" id="ARBA00079398"/>
    </source>
</evidence>
<dbReference type="GO" id="GO:0051082">
    <property type="term" value="F:unfolded protein binding"/>
    <property type="evidence" value="ECO:0007669"/>
    <property type="project" value="TreeGrafter"/>
</dbReference>
<dbReference type="CDD" id="cd00320">
    <property type="entry name" value="cpn10"/>
    <property type="match status" value="2"/>
</dbReference>
<dbReference type="InterPro" id="IPR011032">
    <property type="entry name" value="GroES-like_sf"/>
</dbReference>
<evidence type="ECO:0000256" key="6">
    <source>
        <dbReference type="RuleBase" id="RU003479"/>
    </source>
</evidence>
<dbReference type="FunFam" id="2.30.33.40:FF:000001">
    <property type="entry name" value="10 kDa chaperonin"/>
    <property type="match status" value="1"/>
</dbReference>
<name>K8ELC5_9CHLO</name>